<comment type="caution">
    <text evidence="1">The sequence shown here is derived from an EMBL/GenBank/DDBJ whole genome shotgun (WGS) entry which is preliminary data.</text>
</comment>
<evidence type="ECO:0000313" key="2">
    <source>
        <dbReference type="Proteomes" id="UP001606301"/>
    </source>
</evidence>
<organism evidence="1 2">
    <name type="scientific">Pelomonas margarita</name>
    <dbReference type="NCBI Taxonomy" id="3299031"/>
    <lineage>
        <taxon>Bacteria</taxon>
        <taxon>Pseudomonadati</taxon>
        <taxon>Pseudomonadota</taxon>
        <taxon>Betaproteobacteria</taxon>
        <taxon>Burkholderiales</taxon>
        <taxon>Sphaerotilaceae</taxon>
        <taxon>Roseateles</taxon>
    </lineage>
</organism>
<gene>
    <name evidence="1" type="ORF">ACG0Z3_07545</name>
</gene>
<dbReference type="EMBL" id="JBIGHW010000003">
    <property type="protein sequence ID" value="MFG6440534.1"/>
    <property type="molecule type" value="Genomic_DNA"/>
</dbReference>
<keyword evidence="2" id="KW-1185">Reference proteome</keyword>
<evidence type="ECO:0000313" key="1">
    <source>
        <dbReference type="EMBL" id="MFG6440534.1"/>
    </source>
</evidence>
<proteinExistence type="predicted"/>
<accession>A0ABW7FH13</accession>
<protein>
    <recommendedName>
        <fullName evidence="3">SPOR domain-containing protein</fullName>
    </recommendedName>
</protein>
<sequence length="54" mass="6017">MLWMVEASVQRTGYCHKWSGQAANSEDAKAQAMESARRAWPGFSFVVRSVVQVA</sequence>
<dbReference type="RefSeq" id="WP_394396669.1">
    <property type="nucleotide sequence ID" value="NZ_JBIGHW010000003.1"/>
</dbReference>
<evidence type="ECO:0008006" key="3">
    <source>
        <dbReference type="Google" id="ProtNLM"/>
    </source>
</evidence>
<name>A0ABW7FH13_9BURK</name>
<reference evidence="1 2" key="1">
    <citation type="submission" date="2024-08" db="EMBL/GenBank/DDBJ databases">
        <authorList>
            <person name="Lu H."/>
        </authorList>
    </citation>
    <scope>NUCLEOTIDE SEQUENCE [LARGE SCALE GENOMIC DNA]</scope>
    <source>
        <strain evidence="1 2">LKC17W</strain>
    </source>
</reference>
<dbReference type="Proteomes" id="UP001606301">
    <property type="component" value="Unassembled WGS sequence"/>
</dbReference>